<dbReference type="SUPFAM" id="SSF52540">
    <property type="entry name" value="P-loop containing nucleoside triphosphate hydrolases"/>
    <property type="match status" value="1"/>
</dbReference>
<dbReference type="InterPro" id="IPR051135">
    <property type="entry name" value="Gal/GlcNAc/GalNAc_ST"/>
</dbReference>
<reference evidence="1 2" key="1">
    <citation type="submission" date="2018-07" db="EMBL/GenBank/DDBJ databases">
        <title>Venubactetium sediminum gen. nov., sp. nov., isolated from a marine solar saltern.</title>
        <authorList>
            <person name="Wang S."/>
        </authorList>
    </citation>
    <scope>NUCLEOTIDE SEQUENCE [LARGE SCALE GENOMIC DNA]</scope>
    <source>
        <strain evidence="1 2">WD2A32</strain>
    </source>
</reference>
<dbReference type="AlphaFoldDB" id="A0A369TCM4"/>
<evidence type="ECO:0000313" key="1">
    <source>
        <dbReference type="EMBL" id="RDD62284.1"/>
    </source>
</evidence>
<name>A0A369TCM4_9PROT</name>
<dbReference type="GO" id="GO:0001517">
    <property type="term" value="F:N-acetylglucosamine 6-O-sulfotransferase activity"/>
    <property type="evidence" value="ECO:0007669"/>
    <property type="project" value="TreeGrafter"/>
</dbReference>
<dbReference type="PANTHER" id="PTHR10704:SF4">
    <property type="entry name" value="CARBOHYDRATE SULFOTRANSFERASE 6"/>
    <property type="match status" value="1"/>
</dbReference>
<evidence type="ECO:0008006" key="3">
    <source>
        <dbReference type="Google" id="ProtNLM"/>
    </source>
</evidence>
<gene>
    <name evidence="1" type="ORF">DRB17_08620</name>
</gene>
<dbReference type="PANTHER" id="PTHR10704">
    <property type="entry name" value="CARBOHYDRATE SULFOTRANSFERASE"/>
    <property type="match status" value="1"/>
</dbReference>
<accession>A0A369TCM4</accession>
<dbReference type="Pfam" id="PF13469">
    <property type="entry name" value="Sulfotransfer_3"/>
    <property type="match status" value="1"/>
</dbReference>
<proteinExistence type="predicted"/>
<dbReference type="EMBL" id="QPMH01000006">
    <property type="protein sequence ID" value="RDD62284.1"/>
    <property type="molecule type" value="Genomic_DNA"/>
</dbReference>
<protein>
    <recommendedName>
        <fullName evidence="3">Sulfotransferase</fullName>
    </recommendedName>
</protein>
<keyword evidence="2" id="KW-1185">Reference proteome</keyword>
<dbReference type="Gene3D" id="3.40.50.300">
    <property type="entry name" value="P-loop containing nucleotide triphosphate hydrolases"/>
    <property type="match status" value="1"/>
</dbReference>
<comment type="caution">
    <text evidence="1">The sequence shown here is derived from an EMBL/GenBank/DDBJ whole genome shotgun (WGS) entry which is preliminary data.</text>
</comment>
<dbReference type="Proteomes" id="UP000253941">
    <property type="component" value="Unassembled WGS sequence"/>
</dbReference>
<dbReference type="GO" id="GO:0006790">
    <property type="term" value="P:sulfur compound metabolic process"/>
    <property type="evidence" value="ECO:0007669"/>
    <property type="project" value="TreeGrafter"/>
</dbReference>
<dbReference type="InterPro" id="IPR027417">
    <property type="entry name" value="P-loop_NTPase"/>
</dbReference>
<organism evidence="1 2">
    <name type="scientific">Ferruginivarius sediminum</name>
    <dbReference type="NCBI Taxonomy" id="2661937"/>
    <lineage>
        <taxon>Bacteria</taxon>
        <taxon>Pseudomonadati</taxon>
        <taxon>Pseudomonadota</taxon>
        <taxon>Alphaproteobacteria</taxon>
        <taxon>Rhodospirillales</taxon>
        <taxon>Rhodospirillaceae</taxon>
        <taxon>Ferruginivarius</taxon>
    </lineage>
</organism>
<dbReference type="GO" id="GO:0006044">
    <property type="term" value="P:N-acetylglucosamine metabolic process"/>
    <property type="evidence" value="ECO:0007669"/>
    <property type="project" value="TreeGrafter"/>
</dbReference>
<evidence type="ECO:0000313" key="2">
    <source>
        <dbReference type="Proteomes" id="UP000253941"/>
    </source>
</evidence>
<sequence length="322" mass="37638">MAFRRDPRGAYGMAGTRKNLLIAGSHRSGSTYLGSVLRRSGKYWYLHEPCNRRFGMAKVRHSFPYAAIDDPTEYNPVIDELVRGVPAYKSFNFSAARREKLRPYMSNISGQLRHAAYGMFLKHLWPMLVKDPIASFAADYVWKQFDFDVIVLIRHPAAFYQSIRRRNWSFDFRNFLQQDQLMARHLSDYREMMTRDLSKVEEISLLWGCIYKVLADFHAEADGAWIWLRHEDLCLDPMGEISAIMDRLDIPMSRRVEAYIRKTTGGDTADARGDRLHDLVRNSEDVAYSWRRKIGRDELQRIRDITMPVAGKYYTDAEWAID</sequence>